<keyword evidence="2" id="KW-1185">Reference proteome</keyword>
<name>A0A7W9MK04_9ACTN</name>
<dbReference type="InterPro" id="IPR029063">
    <property type="entry name" value="SAM-dependent_MTases_sf"/>
</dbReference>
<dbReference type="EMBL" id="JACHMP010000001">
    <property type="protein sequence ID" value="MBB5823108.1"/>
    <property type="molecule type" value="Genomic_DNA"/>
</dbReference>
<sequence length="267" mass="28732">MSGQGPVPAGIDQNTPSAARMYDYALGGKDNYAVDRIVADKVFSLAPEMPLMARQNRAFLVRAVRHLAAEAGIRQFLDIGSGLPTQQNVHQVALEVAPQARVVYVDNDPIVAVHGEALIAAADNVAFVRGDLREIDKVLDDPELRRLIDTGRPVAVLLVAILHFVPDSEDPYGVVARLRNAMAPGSHLVISHVTSDPEPGRTAGLAATSTRAGAPWVARTRAEIMEFFGDFELVEPGLVTAPEWRPGIGGKVDPARMWVLAGVGRKR</sequence>
<dbReference type="CDD" id="cd02440">
    <property type="entry name" value="AdoMet_MTases"/>
    <property type="match status" value="1"/>
</dbReference>
<organism evidence="1 2">
    <name type="scientific">Streptosporangium becharense</name>
    <dbReference type="NCBI Taxonomy" id="1816182"/>
    <lineage>
        <taxon>Bacteria</taxon>
        <taxon>Bacillati</taxon>
        <taxon>Actinomycetota</taxon>
        <taxon>Actinomycetes</taxon>
        <taxon>Streptosporangiales</taxon>
        <taxon>Streptosporangiaceae</taxon>
        <taxon>Streptosporangium</taxon>
    </lineage>
</organism>
<evidence type="ECO:0000313" key="2">
    <source>
        <dbReference type="Proteomes" id="UP000540685"/>
    </source>
</evidence>
<dbReference type="Proteomes" id="UP000540685">
    <property type="component" value="Unassembled WGS sequence"/>
</dbReference>
<accession>A0A7W9MK04</accession>
<dbReference type="Pfam" id="PF04672">
    <property type="entry name" value="Methyltransf_19"/>
    <property type="match status" value="1"/>
</dbReference>
<dbReference type="RefSeq" id="WP_184540058.1">
    <property type="nucleotide sequence ID" value="NZ_JACHMP010000001.1"/>
</dbReference>
<evidence type="ECO:0000313" key="1">
    <source>
        <dbReference type="EMBL" id="MBB5823108.1"/>
    </source>
</evidence>
<dbReference type="AlphaFoldDB" id="A0A7W9MK04"/>
<proteinExistence type="predicted"/>
<dbReference type="PIRSF" id="PIRSF017393">
    <property type="entry name" value="MTase_SAV2177"/>
    <property type="match status" value="1"/>
</dbReference>
<evidence type="ECO:0008006" key="3">
    <source>
        <dbReference type="Google" id="ProtNLM"/>
    </source>
</evidence>
<dbReference type="Gene3D" id="3.40.50.150">
    <property type="entry name" value="Vaccinia Virus protein VP39"/>
    <property type="match status" value="1"/>
</dbReference>
<dbReference type="InterPro" id="IPR006764">
    <property type="entry name" value="SAM_dep_MeTrfase_SAV2177_type"/>
</dbReference>
<protein>
    <recommendedName>
        <fullName evidence="3">SAM-dependent methyltransferase</fullName>
    </recommendedName>
</protein>
<comment type="caution">
    <text evidence="1">The sequence shown here is derived from an EMBL/GenBank/DDBJ whole genome shotgun (WGS) entry which is preliminary data.</text>
</comment>
<reference evidence="1 2" key="1">
    <citation type="submission" date="2020-08" db="EMBL/GenBank/DDBJ databases">
        <title>Sequencing the genomes of 1000 actinobacteria strains.</title>
        <authorList>
            <person name="Klenk H.-P."/>
        </authorList>
    </citation>
    <scope>NUCLEOTIDE SEQUENCE [LARGE SCALE GENOMIC DNA]</scope>
    <source>
        <strain evidence="1 2">DSM 46887</strain>
    </source>
</reference>
<dbReference type="SUPFAM" id="SSF53335">
    <property type="entry name" value="S-adenosyl-L-methionine-dependent methyltransferases"/>
    <property type="match status" value="1"/>
</dbReference>
<gene>
    <name evidence="1" type="ORF">F4562_006170</name>
</gene>